<evidence type="ECO:0000256" key="10">
    <source>
        <dbReference type="PROSITE-ProRule" id="PRU00634"/>
    </source>
</evidence>
<evidence type="ECO:0000256" key="2">
    <source>
        <dbReference type="ARBA" id="ARBA00022536"/>
    </source>
</evidence>
<dbReference type="SUPFAM" id="SSF49899">
    <property type="entry name" value="Concanavalin A-like lectins/glucanases"/>
    <property type="match status" value="1"/>
</dbReference>
<dbReference type="Gene3D" id="2.60.120.200">
    <property type="match status" value="1"/>
</dbReference>
<feature type="domain" description="EGF-like" evidence="12">
    <location>
        <begin position="381"/>
        <end position="420"/>
    </location>
</feature>
<evidence type="ECO:0000256" key="3">
    <source>
        <dbReference type="ARBA" id="ARBA00022729"/>
    </source>
</evidence>
<feature type="domain" description="EGF-like" evidence="12">
    <location>
        <begin position="258"/>
        <end position="297"/>
    </location>
</feature>
<organism evidence="14 15">
    <name type="scientific">Blomia tropicalis</name>
    <name type="common">Mite</name>
    <dbReference type="NCBI Taxonomy" id="40697"/>
    <lineage>
        <taxon>Eukaryota</taxon>
        <taxon>Metazoa</taxon>
        <taxon>Ecdysozoa</taxon>
        <taxon>Arthropoda</taxon>
        <taxon>Chelicerata</taxon>
        <taxon>Arachnida</taxon>
        <taxon>Acari</taxon>
        <taxon>Acariformes</taxon>
        <taxon>Sarcoptiformes</taxon>
        <taxon>Astigmata</taxon>
        <taxon>Glycyphagoidea</taxon>
        <taxon>Echimyopodidae</taxon>
        <taxon>Blomia</taxon>
    </lineage>
</organism>
<keyword evidence="2 9" id="KW-0245">EGF-like domain</keyword>
<evidence type="ECO:0000259" key="12">
    <source>
        <dbReference type="PROSITE" id="PS50026"/>
    </source>
</evidence>
<feature type="domain" description="EGF-like" evidence="12">
    <location>
        <begin position="340"/>
        <end position="379"/>
    </location>
</feature>
<dbReference type="InterPro" id="IPR013320">
    <property type="entry name" value="ConA-like_dom_sf"/>
</dbReference>
<evidence type="ECO:0000256" key="5">
    <source>
        <dbReference type="ARBA" id="ARBA00022837"/>
    </source>
</evidence>
<dbReference type="InterPro" id="IPR003367">
    <property type="entry name" value="Thrombospondin_3-like_rpt"/>
</dbReference>
<dbReference type="EMBL" id="JAPWDV010000001">
    <property type="protein sequence ID" value="KAJ6222137.1"/>
    <property type="molecule type" value="Genomic_DNA"/>
</dbReference>
<dbReference type="InterPro" id="IPR001881">
    <property type="entry name" value="EGF-like_Ca-bd_dom"/>
</dbReference>
<feature type="domain" description="EGF-like" evidence="12">
    <location>
        <begin position="421"/>
        <end position="456"/>
    </location>
</feature>
<dbReference type="FunFam" id="2.10.25.10:FF:000027">
    <property type="entry name" value="Thrombospondin 3"/>
    <property type="match status" value="2"/>
</dbReference>
<dbReference type="PROSITE" id="PS01187">
    <property type="entry name" value="EGF_CA"/>
    <property type="match status" value="1"/>
</dbReference>
<dbReference type="PROSITE" id="PS51234">
    <property type="entry name" value="TSP3"/>
    <property type="match status" value="4"/>
</dbReference>
<dbReference type="SUPFAM" id="SSF57184">
    <property type="entry name" value="Growth factor receptor domain"/>
    <property type="match status" value="2"/>
</dbReference>
<dbReference type="AlphaFoldDB" id="A0A9Q0MD93"/>
<feature type="region of interest" description="Disordered" evidence="11">
    <location>
        <begin position="654"/>
        <end position="771"/>
    </location>
</feature>
<dbReference type="PROSITE" id="PS01186">
    <property type="entry name" value="EGF_2"/>
    <property type="match status" value="2"/>
</dbReference>
<comment type="caution">
    <text evidence="14">The sequence shown here is derived from an EMBL/GenBank/DDBJ whole genome shotgun (WGS) entry which is preliminary data.</text>
</comment>
<accession>A0A9Q0MD93</accession>
<dbReference type="FunFam" id="2.60.120.200:FF:000002">
    <property type="entry name" value="Thrombospondin 3"/>
    <property type="match status" value="1"/>
</dbReference>
<feature type="compositionally biased region" description="Acidic residues" evidence="11">
    <location>
        <begin position="657"/>
        <end position="672"/>
    </location>
</feature>
<dbReference type="PROSITE" id="PS50026">
    <property type="entry name" value="EGF_3"/>
    <property type="match status" value="7"/>
</dbReference>
<feature type="compositionally biased region" description="Acidic residues" evidence="11">
    <location>
        <begin position="595"/>
        <end position="610"/>
    </location>
</feature>
<evidence type="ECO:0000256" key="8">
    <source>
        <dbReference type="ARBA" id="ARBA00023180"/>
    </source>
</evidence>
<comment type="caution">
    <text evidence="9">Lacks conserved residue(s) required for the propagation of feature annotation.</text>
</comment>
<evidence type="ECO:0000256" key="7">
    <source>
        <dbReference type="ARBA" id="ARBA00023157"/>
    </source>
</evidence>
<dbReference type="GO" id="GO:0007155">
    <property type="term" value="P:cell adhesion"/>
    <property type="evidence" value="ECO:0007669"/>
    <property type="project" value="UniProtKB-KW"/>
</dbReference>
<dbReference type="FunFam" id="2.10.25.10:FF:000232">
    <property type="entry name" value="thrombospondin-3 isoform X1"/>
    <property type="match status" value="1"/>
</dbReference>
<evidence type="ECO:0000256" key="1">
    <source>
        <dbReference type="ARBA" id="ARBA00009456"/>
    </source>
</evidence>
<dbReference type="Gene3D" id="4.10.1080.10">
    <property type="entry name" value="TSP type-3 repeat"/>
    <property type="match status" value="2"/>
</dbReference>
<evidence type="ECO:0000256" key="11">
    <source>
        <dbReference type="SAM" id="MobiDB-lite"/>
    </source>
</evidence>
<dbReference type="GO" id="GO:0005576">
    <property type="term" value="C:extracellular region"/>
    <property type="evidence" value="ECO:0007669"/>
    <property type="project" value="InterPro"/>
</dbReference>
<feature type="repeat" description="TSP type-3" evidence="10">
    <location>
        <begin position="655"/>
        <end position="690"/>
    </location>
</feature>
<dbReference type="GO" id="GO:0005509">
    <property type="term" value="F:calcium ion binding"/>
    <property type="evidence" value="ECO:0007669"/>
    <property type="project" value="UniProtKB-UniRule"/>
</dbReference>
<feature type="domain" description="EGF-like" evidence="12">
    <location>
        <begin position="299"/>
        <end position="338"/>
    </location>
</feature>
<keyword evidence="8" id="KW-0325">Glycoprotein</keyword>
<evidence type="ECO:0000313" key="14">
    <source>
        <dbReference type="EMBL" id="KAJ6222137.1"/>
    </source>
</evidence>
<keyword evidence="4" id="KW-0677">Repeat</keyword>
<dbReference type="PANTHER" id="PTHR10199:SF100">
    <property type="entry name" value="THROMBOSPONDIN, ISOFORM A"/>
    <property type="match status" value="1"/>
</dbReference>
<name>A0A9Q0MD93_BLOTA</name>
<gene>
    <name evidence="14" type="ORF">RDWZM_000682</name>
</gene>
<dbReference type="FunFam" id="4.10.1080.10:FF:000002">
    <property type="entry name" value="Thrombospondin 3"/>
    <property type="match status" value="1"/>
</dbReference>
<dbReference type="CDD" id="cd00054">
    <property type="entry name" value="EGF_CA"/>
    <property type="match status" value="3"/>
</dbReference>
<evidence type="ECO:0000256" key="4">
    <source>
        <dbReference type="ARBA" id="ARBA00022737"/>
    </source>
</evidence>
<evidence type="ECO:0000256" key="6">
    <source>
        <dbReference type="ARBA" id="ARBA00022889"/>
    </source>
</evidence>
<dbReference type="SMART" id="SM00179">
    <property type="entry name" value="EGF_CA"/>
    <property type="match status" value="7"/>
</dbReference>
<dbReference type="SUPFAM" id="SSF103647">
    <property type="entry name" value="TSP type-3 repeat"/>
    <property type="match status" value="3"/>
</dbReference>
<dbReference type="InterPro" id="IPR028974">
    <property type="entry name" value="TSP_type-3_rpt"/>
</dbReference>
<protein>
    <recommendedName>
        <fullName evidence="16">Cartilage oligomeric matrix protein</fullName>
    </recommendedName>
</protein>
<reference evidence="14" key="1">
    <citation type="submission" date="2022-12" db="EMBL/GenBank/DDBJ databases">
        <title>Genome assemblies of Blomia tropicalis.</title>
        <authorList>
            <person name="Cui Y."/>
        </authorList>
    </citation>
    <scope>NUCLEOTIDE SEQUENCE</scope>
    <source>
        <tissue evidence="14">Adult mites</tissue>
    </source>
</reference>
<dbReference type="PROSITE" id="PS51236">
    <property type="entry name" value="TSP_CTER"/>
    <property type="match status" value="1"/>
</dbReference>
<dbReference type="FunFam" id="4.10.1080.10:FF:000004">
    <property type="entry name" value="Cartilage oligomeric matrix protein"/>
    <property type="match status" value="1"/>
</dbReference>
<feature type="compositionally biased region" description="Acidic residues" evidence="11">
    <location>
        <begin position="752"/>
        <end position="763"/>
    </location>
</feature>
<feature type="domain" description="EGF-like" evidence="12">
    <location>
        <begin position="520"/>
        <end position="561"/>
    </location>
</feature>
<feature type="repeat" description="TSP type-3" evidence="10">
    <location>
        <begin position="714"/>
        <end position="751"/>
    </location>
</feature>
<keyword evidence="3" id="KW-0732">Signal</keyword>
<dbReference type="Gene3D" id="2.10.25.10">
    <property type="entry name" value="Laminin"/>
    <property type="match status" value="8"/>
</dbReference>
<dbReference type="InterPro" id="IPR017897">
    <property type="entry name" value="Thrombospondin_3_rpt"/>
</dbReference>
<dbReference type="Pfam" id="PF02412">
    <property type="entry name" value="TSP_3"/>
    <property type="match status" value="5"/>
</dbReference>
<dbReference type="InterPro" id="IPR018097">
    <property type="entry name" value="EGF_Ca-bd_CS"/>
</dbReference>
<keyword evidence="15" id="KW-1185">Reference proteome</keyword>
<keyword evidence="6" id="KW-0130">Cell adhesion</keyword>
<feature type="domain" description="EGF-like" evidence="12">
    <location>
        <begin position="475"/>
        <end position="517"/>
    </location>
</feature>
<dbReference type="OMA" id="ACGMGGM"/>
<dbReference type="Proteomes" id="UP001142055">
    <property type="component" value="Chromosome 1"/>
</dbReference>
<feature type="repeat" description="TSP type-3" evidence="10">
    <location>
        <begin position="752"/>
        <end position="787"/>
    </location>
</feature>
<feature type="region of interest" description="Disordered" evidence="11">
    <location>
        <begin position="617"/>
        <end position="636"/>
    </location>
</feature>
<feature type="region of interest" description="Disordered" evidence="11">
    <location>
        <begin position="589"/>
        <end position="610"/>
    </location>
</feature>
<comment type="similarity">
    <text evidence="1">Belongs to the thrombospondin family.</text>
</comment>
<evidence type="ECO:0000256" key="9">
    <source>
        <dbReference type="PROSITE-ProRule" id="PRU00076"/>
    </source>
</evidence>
<keyword evidence="7 9" id="KW-1015">Disulfide bond</keyword>
<dbReference type="InterPro" id="IPR000742">
    <property type="entry name" value="EGF"/>
</dbReference>
<dbReference type="Pfam" id="PF05735">
    <property type="entry name" value="TSP_C"/>
    <property type="match status" value="1"/>
</dbReference>
<feature type="domain" description="TSP C-terminal" evidence="13">
    <location>
        <begin position="827"/>
        <end position="1041"/>
    </location>
</feature>
<evidence type="ECO:0008006" key="16">
    <source>
        <dbReference type="Google" id="ProtNLM"/>
    </source>
</evidence>
<proteinExistence type="inferred from homology"/>
<sequence>MTKVELSNQFQRILSSGRNDVNVYFREVSPQIDQPQIILFEARKNYNRAKVVYNRHQSTAILWLYETQKNVPMTVHKNITLPVHFYQKSSNDCFELGAFIIPIKDLVSLRSEKGQVKMIRNTNVMIECHHSNQVTVTIRCQSRSPDIRPTMVTLTTTTTTTTPKTAVSVPNDLHKLISQLYEMVGRNTKILEYQSQQIGNISTLLSKCGINDQCPHVRTCADRPCFDGVRCYDNEKTGFRCGPCPSGYRGDGIQCHLIPDPCASNPCYPGVTCERNDQTFRCGSCPNGYRGDGIYCQLIPDPCAQNPCYPGVTCVSNMETYRCGSCPNGYRGDGIYCELIPDPCAQNPCYPGVACINDNQSYRCGSCPSGYRGNGVHCEQIQDHCATNPCYPGVACYSDEDFYRCGSCPPGFNGNGVQCEDIDECRYAQPCDRRANCINLSPGFRCTECPHGFTGQSIYGVGLEQVRVLKQTCEDINECQDGRNGGCVPNSHCINTVGSYQCECDEGFFGNQTYGCHRERQTICPDGTTCHENAVCIKRKGFVTYVCQCRIGWAGDGKECGLDSDLDGWCDFELSCSDKRCRMDNCPRTPNSGQEDSDNDGIGDHCDDDADNDGIPNKSDNCPFVPNTGQENSDTSDKAGNACDNCPTVYNPTQVDSDGDGIGDECDDDADNDGVPNRIDNCPFVSNSDQADRDRDGVGDKCDNCIGEHNPQQTDSDKDFVGDACDTNDDMDKDGIQDNIDNCPNTPNSDQLDSDNDGDGDACDFDKDNDGIPDNMDNCPLVSNPDQRDTNNTGVGDACRGDFDGDGVPDIFDVCPDNRKIYATDFRSYQTVALDPRGTAQKDPEWIIFNKGAEIMQTINSDPGLAVGFHAFGGVDFEGTFFVDNNEDDDYAGFVFGYQDNAHFYVVMWKKRTQTYWVHTPFRAVAEPGIQLKLVHSKTGPGEFMRNAMWNTGSINDQVRLLWKDPRNVGWKERVAYRWLLLHRPKIGLIRLRIFEKEHIVADSGNLFDETLTGGRLGVFCFSQEAIIWSDLVYRCNEAVPKVIYDQLPPSKRRGIEIDTSRTSEMIHQNVIGNQTWMI</sequence>
<dbReference type="FunFam" id="2.10.25.10:FF:000025">
    <property type="entry name" value="Thrombospondin 3"/>
    <property type="match status" value="1"/>
</dbReference>
<evidence type="ECO:0000259" key="13">
    <source>
        <dbReference type="PROSITE" id="PS51236"/>
    </source>
</evidence>
<feature type="compositionally biased region" description="Basic and acidic residues" evidence="11">
    <location>
        <begin position="690"/>
        <end position="703"/>
    </location>
</feature>
<dbReference type="InterPro" id="IPR009030">
    <property type="entry name" value="Growth_fac_rcpt_cys_sf"/>
</dbReference>
<evidence type="ECO:0000313" key="15">
    <source>
        <dbReference type="Proteomes" id="UP001142055"/>
    </source>
</evidence>
<dbReference type="InterPro" id="IPR008859">
    <property type="entry name" value="Thrombospondin_C"/>
</dbReference>
<dbReference type="Pfam" id="PF07645">
    <property type="entry name" value="EGF_CA"/>
    <property type="match status" value="2"/>
</dbReference>
<dbReference type="FunFam" id="4.10.1080.10:FF:000001">
    <property type="entry name" value="Thrombospondin 3"/>
    <property type="match status" value="1"/>
</dbReference>
<dbReference type="InterPro" id="IPR049883">
    <property type="entry name" value="NOTCH1_EGF-like"/>
</dbReference>
<dbReference type="SMART" id="SM00181">
    <property type="entry name" value="EGF"/>
    <property type="match status" value="8"/>
</dbReference>
<keyword evidence="5 10" id="KW-0106">Calcium</keyword>
<dbReference type="InterPro" id="IPR000152">
    <property type="entry name" value="EGF-type_Asp/Asn_hydroxyl_site"/>
</dbReference>
<feature type="disulfide bond" evidence="9">
    <location>
        <begin position="530"/>
        <end position="547"/>
    </location>
</feature>
<dbReference type="PROSITE" id="PS00010">
    <property type="entry name" value="ASX_HYDROXYL"/>
    <property type="match status" value="1"/>
</dbReference>
<dbReference type="PANTHER" id="PTHR10199">
    <property type="entry name" value="THROMBOSPONDIN"/>
    <property type="match status" value="1"/>
</dbReference>
<feature type="repeat" description="TSP type-3" evidence="10">
    <location>
        <begin position="595"/>
        <end position="630"/>
    </location>
</feature>